<accession>A0ABS8Z0R9</accession>
<dbReference type="Gene3D" id="1.25.40.10">
    <property type="entry name" value="Tetratricopeptide repeat domain"/>
    <property type="match status" value="1"/>
</dbReference>
<name>A0ABS8Z0R9_9PSEU</name>
<dbReference type="InterPro" id="IPR016032">
    <property type="entry name" value="Sig_transdc_resp-reg_C-effctor"/>
</dbReference>
<dbReference type="Proteomes" id="UP001521150">
    <property type="component" value="Unassembled WGS sequence"/>
</dbReference>
<evidence type="ECO:0000313" key="7">
    <source>
        <dbReference type="EMBL" id="MCE7001561.1"/>
    </source>
</evidence>
<keyword evidence="2" id="KW-0805">Transcription regulation</keyword>
<dbReference type="PROSITE" id="PS51755">
    <property type="entry name" value="OMPR_PHOB"/>
    <property type="match status" value="1"/>
</dbReference>
<dbReference type="PANTHER" id="PTHR35807">
    <property type="entry name" value="TRANSCRIPTIONAL REGULATOR REDD-RELATED"/>
    <property type="match status" value="1"/>
</dbReference>
<protein>
    <submittedName>
        <fullName evidence="7">Winged helix-turn-helix domain-containing protein</fullName>
    </submittedName>
</protein>
<dbReference type="CDD" id="cd15831">
    <property type="entry name" value="BTAD"/>
    <property type="match status" value="1"/>
</dbReference>
<dbReference type="InterPro" id="IPR051677">
    <property type="entry name" value="AfsR-DnrI-RedD_regulator"/>
</dbReference>
<dbReference type="Pfam" id="PF03704">
    <property type="entry name" value="BTAD"/>
    <property type="match status" value="1"/>
</dbReference>
<evidence type="ECO:0000313" key="8">
    <source>
        <dbReference type="Proteomes" id="UP001521150"/>
    </source>
</evidence>
<dbReference type="Gene3D" id="1.10.10.10">
    <property type="entry name" value="Winged helix-like DNA-binding domain superfamily/Winged helix DNA-binding domain"/>
    <property type="match status" value="1"/>
</dbReference>
<dbReference type="InterPro" id="IPR011990">
    <property type="entry name" value="TPR-like_helical_dom_sf"/>
</dbReference>
<evidence type="ECO:0000256" key="2">
    <source>
        <dbReference type="ARBA" id="ARBA00023015"/>
    </source>
</evidence>
<dbReference type="InterPro" id="IPR036388">
    <property type="entry name" value="WH-like_DNA-bd_sf"/>
</dbReference>
<comment type="similarity">
    <text evidence="1">Belongs to the AfsR/DnrI/RedD regulatory family.</text>
</comment>
<sequence length="523" mass="54858">MSQSLRVRLLGVVTARRGETEIDLGPGRQRAVFAVLAMRANQMVSREALMDGVWGDDVPAGAANSLYSYISRLRLALGRSNQVLVSERSGYSLRLGPGELDVHTFDDLRETAQAAWNRRDVAGTREALDAALALWDGEALGGIDSPFAVVQRQRLGELRLAALELRAETLIAASDPSAVSELQRLVRAYPLRESLTGLLMSALVRFGRSSEAVAVFTDIQQRLVDTLGIEPGAALRRLYSEIAGERRASSAPARPAVFVGRSRELSVLRGRLAALDRGVGGTVWVEGGPGVGKSALLAEAFADAGVPVVWGSPSEAAGVSGPAVVVVDDLQDLDEAGLLAWHRLSKQAQSEALLVVGACRPLPRRTEVDRLRAGVGPGGGDVLRLSGLSASDVVALVGCAGSSSVAQVTAGNPGFVLEVVSAIQDSGAAGDGVEATDAIQRSSAVQDVVRRWLGFLSDEAQVLLRQGALVGESFDLGAVASAMGVPVTSLVGPVEEAVDFGFLVEAGHLFRFPHPVVFSALRG</sequence>
<dbReference type="SUPFAM" id="SSF46894">
    <property type="entry name" value="C-terminal effector domain of the bipartite response regulators"/>
    <property type="match status" value="1"/>
</dbReference>
<dbReference type="InterPro" id="IPR005158">
    <property type="entry name" value="BTAD"/>
</dbReference>
<dbReference type="SMART" id="SM01043">
    <property type="entry name" value="BTAD"/>
    <property type="match status" value="1"/>
</dbReference>
<dbReference type="SUPFAM" id="SSF52540">
    <property type="entry name" value="P-loop containing nucleoside triphosphate hydrolases"/>
    <property type="match status" value="1"/>
</dbReference>
<gene>
    <name evidence="7" type="ORF">LWC34_01700</name>
</gene>
<dbReference type="InterPro" id="IPR001867">
    <property type="entry name" value="OmpR/PhoB-type_DNA-bd"/>
</dbReference>
<dbReference type="InterPro" id="IPR027417">
    <property type="entry name" value="P-loop_NTPase"/>
</dbReference>
<dbReference type="EMBL" id="JAJVCN010000001">
    <property type="protein sequence ID" value="MCE7001561.1"/>
    <property type="molecule type" value="Genomic_DNA"/>
</dbReference>
<keyword evidence="3 5" id="KW-0238">DNA-binding</keyword>
<keyword evidence="8" id="KW-1185">Reference proteome</keyword>
<evidence type="ECO:0000256" key="3">
    <source>
        <dbReference type="ARBA" id="ARBA00023125"/>
    </source>
</evidence>
<proteinExistence type="inferred from homology"/>
<keyword evidence="4" id="KW-0804">Transcription</keyword>
<evidence type="ECO:0000256" key="5">
    <source>
        <dbReference type="PROSITE-ProRule" id="PRU01091"/>
    </source>
</evidence>
<evidence type="ECO:0000259" key="6">
    <source>
        <dbReference type="PROSITE" id="PS51755"/>
    </source>
</evidence>
<evidence type="ECO:0000256" key="1">
    <source>
        <dbReference type="ARBA" id="ARBA00005820"/>
    </source>
</evidence>
<organism evidence="7 8">
    <name type="scientific">Kibdelosporangium philippinense</name>
    <dbReference type="NCBI Taxonomy" id="211113"/>
    <lineage>
        <taxon>Bacteria</taxon>
        <taxon>Bacillati</taxon>
        <taxon>Actinomycetota</taxon>
        <taxon>Actinomycetes</taxon>
        <taxon>Pseudonocardiales</taxon>
        <taxon>Pseudonocardiaceae</taxon>
        <taxon>Kibdelosporangium</taxon>
    </lineage>
</organism>
<dbReference type="Pfam" id="PF00486">
    <property type="entry name" value="Trans_reg_C"/>
    <property type="match status" value="1"/>
</dbReference>
<dbReference type="SMART" id="SM00862">
    <property type="entry name" value="Trans_reg_C"/>
    <property type="match status" value="1"/>
</dbReference>
<dbReference type="CDD" id="cd00383">
    <property type="entry name" value="trans_reg_C"/>
    <property type="match status" value="1"/>
</dbReference>
<comment type="caution">
    <text evidence="7">The sequence shown here is derived from an EMBL/GenBank/DDBJ whole genome shotgun (WGS) entry which is preliminary data.</text>
</comment>
<feature type="domain" description="OmpR/PhoB-type" evidence="6">
    <location>
        <begin position="1"/>
        <end position="95"/>
    </location>
</feature>
<dbReference type="RefSeq" id="WP_233722626.1">
    <property type="nucleotide sequence ID" value="NZ_JAJVCN010000001.1"/>
</dbReference>
<evidence type="ECO:0000256" key="4">
    <source>
        <dbReference type="ARBA" id="ARBA00023163"/>
    </source>
</evidence>
<dbReference type="SUPFAM" id="SSF48452">
    <property type="entry name" value="TPR-like"/>
    <property type="match status" value="1"/>
</dbReference>
<feature type="DNA-binding region" description="OmpR/PhoB-type" evidence="5">
    <location>
        <begin position="1"/>
        <end position="95"/>
    </location>
</feature>
<dbReference type="PANTHER" id="PTHR35807:SF1">
    <property type="entry name" value="TRANSCRIPTIONAL REGULATOR REDD"/>
    <property type="match status" value="1"/>
</dbReference>
<reference evidence="7 8" key="1">
    <citation type="submission" date="2021-12" db="EMBL/GenBank/DDBJ databases">
        <title>Genome sequence of Kibdelosporangium philippinense ATCC 49844.</title>
        <authorList>
            <person name="Fedorov E.A."/>
            <person name="Omeragic M."/>
            <person name="Shalygina K.F."/>
            <person name="Maclea K.S."/>
        </authorList>
    </citation>
    <scope>NUCLEOTIDE SEQUENCE [LARGE SCALE GENOMIC DNA]</scope>
    <source>
        <strain evidence="7 8">ATCC 49844</strain>
    </source>
</reference>